<evidence type="ECO:0000256" key="3">
    <source>
        <dbReference type="ARBA" id="ARBA00023163"/>
    </source>
</evidence>
<dbReference type="OrthoDB" id="9804055at2"/>
<protein>
    <submittedName>
        <fullName evidence="5">DNA-binding transcriptional regulator, MarR family</fullName>
    </submittedName>
</protein>
<dbReference type="PANTHER" id="PTHR39515">
    <property type="entry name" value="CONSERVED PROTEIN"/>
    <property type="match status" value="1"/>
</dbReference>
<dbReference type="GO" id="GO:0003677">
    <property type="term" value="F:DNA binding"/>
    <property type="evidence" value="ECO:0007669"/>
    <property type="project" value="UniProtKB-KW"/>
</dbReference>
<evidence type="ECO:0000256" key="2">
    <source>
        <dbReference type="ARBA" id="ARBA00023125"/>
    </source>
</evidence>
<sequence length="128" mass="14449">MGTFRLARRLRNERANDELSDGQFSVLGGLYTHGPHTLSGLAERDHVSAPSMNRTVNCLEEEGYLTRITDPRDKRRVTIELTDAGTAVVKETVKKRDAWLHHQLRALDPADRETLAKAADLMRRLATQ</sequence>
<dbReference type="STRING" id="995034.SAMN05216219_0440"/>
<dbReference type="SMART" id="SM00347">
    <property type="entry name" value="HTH_MARR"/>
    <property type="match status" value="1"/>
</dbReference>
<dbReference type="Proteomes" id="UP000198867">
    <property type="component" value="Unassembled WGS sequence"/>
</dbReference>
<reference evidence="6" key="1">
    <citation type="submission" date="2016-10" db="EMBL/GenBank/DDBJ databases">
        <authorList>
            <person name="Varghese N."/>
            <person name="Submissions S."/>
        </authorList>
    </citation>
    <scope>NUCLEOTIDE SEQUENCE [LARGE SCALE GENOMIC DNA]</scope>
    <source>
        <strain evidence="6">CGMCC 1.11101</strain>
    </source>
</reference>
<dbReference type="InterPro" id="IPR036388">
    <property type="entry name" value="WH-like_DNA-bd_sf"/>
</dbReference>
<evidence type="ECO:0000313" key="6">
    <source>
        <dbReference type="Proteomes" id="UP000198867"/>
    </source>
</evidence>
<evidence type="ECO:0000256" key="1">
    <source>
        <dbReference type="ARBA" id="ARBA00023015"/>
    </source>
</evidence>
<dbReference type="SUPFAM" id="SSF46785">
    <property type="entry name" value="Winged helix' DNA-binding domain"/>
    <property type="match status" value="1"/>
</dbReference>
<dbReference type="Pfam" id="PF01047">
    <property type="entry name" value="MarR"/>
    <property type="match status" value="1"/>
</dbReference>
<dbReference type="EMBL" id="FOVM01000001">
    <property type="protein sequence ID" value="SFN40345.1"/>
    <property type="molecule type" value="Genomic_DNA"/>
</dbReference>
<dbReference type="InterPro" id="IPR052526">
    <property type="entry name" value="HTH-type_Bedaq_tolerance"/>
</dbReference>
<dbReference type="InterPro" id="IPR036390">
    <property type="entry name" value="WH_DNA-bd_sf"/>
</dbReference>
<dbReference type="GO" id="GO:0003700">
    <property type="term" value="F:DNA-binding transcription factor activity"/>
    <property type="evidence" value="ECO:0007669"/>
    <property type="project" value="InterPro"/>
</dbReference>
<dbReference type="Gene3D" id="1.10.10.10">
    <property type="entry name" value="Winged helix-like DNA-binding domain superfamily/Winged helix DNA-binding domain"/>
    <property type="match status" value="1"/>
</dbReference>
<feature type="domain" description="HTH marR-type" evidence="4">
    <location>
        <begin position="1"/>
        <end position="127"/>
    </location>
</feature>
<dbReference type="AlphaFoldDB" id="A0A1I4YQN8"/>
<dbReference type="PROSITE" id="PS01117">
    <property type="entry name" value="HTH_MARR_1"/>
    <property type="match status" value="1"/>
</dbReference>
<dbReference type="InterPro" id="IPR023187">
    <property type="entry name" value="Tscrpt_reg_MarR-type_CS"/>
</dbReference>
<evidence type="ECO:0000313" key="5">
    <source>
        <dbReference type="EMBL" id="SFN40345.1"/>
    </source>
</evidence>
<dbReference type="PANTHER" id="PTHR39515:SF2">
    <property type="entry name" value="HTH-TYPE TRANSCRIPTIONAL REGULATOR RV0880"/>
    <property type="match status" value="1"/>
</dbReference>
<organism evidence="5 6">
    <name type="scientific">Mycetocola miduiensis</name>
    <dbReference type="NCBI Taxonomy" id="995034"/>
    <lineage>
        <taxon>Bacteria</taxon>
        <taxon>Bacillati</taxon>
        <taxon>Actinomycetota</taxon>
        <taxon>Actinomycetes</taxon>
        <taxon>Micrococcales</taxon>
        <taxon>Microbacteriaceae</taxon>
        <taxon>Mycetocola</taxon>
    </lineage>
</organism>
<keyword evidence="1" id="KW-0805">Transcription regulation</keyword>
<name>A0A1I4YQN8_9MICO</name>
<keyword evidence="6" id="KW-1185">Reference proteome</keyword>
<proteinExistence type="predicted"/>
<keyword evidence="2 5" id="KW-0238">DNA-binding</keyword>
<gene>
    <name evidence="5" type="ORF">SAMN05216219_0440</name>
</gene>
<evidence type="ECO:0000259" key="4">
    <source>
        <dbReference type="PROSITE" id="PS50995"/>
    </source>
</evidence>
<keyword evidence="3" id="KW-0804">Transcription</keyword>
<accession>A0A1I4YQN8</accession>
<dbReference type="InterPro" id="IPR000835">
    <property type="entry name" value="HTH_MarR-typ"/>
</dbReference>
<dbReference type="PROSITE" id="PS50995">
    <property type="entry name" value="HTH_MARR_2"/>
    <property type="match status" value="1"/>
</dbReference>